<protein>
    <submittedName>
        <fullName evidence="2 3">Uncharacterized protein</fullName>
    </submittedName>
</protein>
<dbReference type="Proteomes" id="UP000005240">
    <property type="component" value="Unassembled WGS sequence"/>
</dbReference>
<dbReference type="OrthoDB" id="10623948at2759"/>
<gene>
    <name evidence="2" type="ORF">PTTG_08382</name>
</gene>
<name>A0A180GL35_PUCT1</name>
<reference evidence="2" key="1">
    <citation type="submission" date="2009-11" db="EMBL/GenBank/DDBJ databases">
        <authorList>
            <consortium name="The Broad Institute Genome Sequencing Platform"/>
            <person name="Ward D."/>
            <person name="Feldgarden M."/>
            <person name="Earl A."/>
            <person name="Young S.K."/>
            <person name="Zeng Q."/>
            <person name="Koehrsen M."/>
            <person name="Alvarado L."/>
            <person name="Berlin A."/>
            <person name="Bochicchio J."/>
            <person name="Borenstein D."/>
            <person name="Chapman S.B."/>
            <person name="Chen Z."/>
            <person name="Engels R."/>
            <person name="Freedman E."/>
            <person name="Gellesch M."/>
            <person name="Goldberg J."/>
            <person name="Griggs A."/>
            <person name="Gujja S."/>
            <person name="Heilman E."/>
            <person name="Heiman D."/>
            <person name="Hepburn T."/>
            <person name="Howarth C."/>
            <person name="Jen D."/>
            <person name="Larson L."/>
            <person name="Lewis B."/>
            <person name="Mehta T."/>
            <person name="Park D."/>
            <person name="Pearson M."/>
            <person name="Roberts A."/>
            <person name="Saif S."/>
            <person name="Shea T."/>
            <person name="Shenoy N."/>
            <person name="Sisk P."/>
            <person name="Stolte C."/>
            <person name="Sykes S."/>
            <person name="Thomson T."/>
            <person name="Walk T."/>
            <person name="White J."/>
            <person name="Yandava C."/>
            <person name="Izard J."/>
            <person name="Baranova O.V."/>
            <person name="Blanton J.M."/>
            <person name="Tanner A.C."/>
            <person name="Dewhirst F.E."/>
            <person name="Haas B."/>
            <person name="Nusbaum C."/>
            <person name="Birren B."/>
        </authorList>
    </citation>
    <scope>NUCLEOTIDE SEQUENCE [LARGE SCALE GENOMIC DNA]</scope>
    <source>
        <strain evidence="2">1-1 BBBD Race 1</strain>
    </source>
</reference>
<feature type="compositionally biased region" description="Polar residues" evidence="1">
    <location>
        <begin position="161"/>
        <end position="180"/>
    </location>
</feature>
<reference evidence="3" key="4">
    <citation type="submission" date="2025-05" db="UniProtKB">
        <authorList>
            <consortium name="EnsemblFungi"/>
        </authorList>
    </citation>
    <scope>IDENTIFICATION</scope>
    <source>
        <strain evidence="3">isolate 1-1 / race 1 (BBBD)</strain>
    </source>
</reference>
<dbReference type="EMBL" id="ADAS02000053">
    <property type="protein sequence ID" value="OAV93178.1"/>
    <property type="molecule type" value="Genomic_DNA"/>
</dbReference>
<evidence type="ECO:0000256" key="1">
    <source>
        <dbReference type="SAM" id="MobiDB-lite"/>
    </source>
</evidence>
<evidence type="ECO:0000313" key="4">
    <source>
        <dbReference type="Proteomes" id="UP000005240"/>
    </source>
</evidence>
<organism evidence="2">
    <name type="scientific">Puccinia triticina (isolate 1-1 / race 1 (BBBD))</name>
    <name type="common">Brown leaf rust fungus</name>
    <dbReference type="NCBI Taxonomy" id="630390"/>
    <lineage>
        <taxon>Eukaryota</taxon>
        <taxon>Fungi</taxon>
        <taxon>Dikarya</taxon>
        <taxon>Basidiomycota</taxon>
        <taxon>Pucciniomycotina</taxon>
        <taxon>Pucciniomycetes</taxon>
        <taxon>Pucciniales</taxon>
        <taxon>Pucciniaceae</taxon>
        <taxon>Puccinia</taxon>
    </lineage>
</organism>
<reference evidence="2" key="2">
    <citation type="submission" date="2016-05" db="EMBL/GenBank/DDBJ databases">
        <title>Comparative analysis highlights variable genome content of wheat rusts and divergence of the mating loci.</title>
        <authorList>
            <person name="Cuomo C.A."/>
            <person name="Bakkeren G."/>
            <person name="Szabo L."/>
            <person name="Khalil H."/>
            <person name="Joly D."/>
            <person name="Goldberg J."/>
            <person name="Young S."/>
            <person name="Zeng Q."/>
            <person name="Fellers J."/>
        </authorList>
    </citation>
    <scope>NUCLEOTIDE SEQUENCE [LARGE SCALE GENOMIC DNA]</scope>
    <source>
        <strain evidence="2">1-1 BBBD Race 1</strain>
    </source>
</reference>
<dbReference type="AlphaFoldDB" id="A0A180GL35"/>
<evidence type="ECO:0000313" key="3">
    <source>
        <dbReference type="EnsemblFungi" id="PTTG_08382-t43_1-p1"/>
    </source>
</evidence>
<reference evidence="3 4" key="3">
    <citation type="journal article" date="2017" name="G3 (Bethesda)">
        <title>Comparative analysis highlights variable genome content of wheat rusts and divergence of the mating loci.</title>
        <authorList>
            <person name="Cuomo C.A."/>
            <person name="Bakkeren G."/>
            <person name="Khalil H.B."/>
            <person name="Panwar V."/>
            <person name="Joly D."/>
            <person name="Linning R."/>
            <person name="Sakthikumar S."/>
            <person name="Song X."/>
            <person name="Adiconis X."/>
            <person name="Fan L."/>
            <person name="Goldberg J.M."/>
            <person name="Levin J.Z."/>
            <person name="Young S."/>
            <person name="Zeng Q."/>
            <person name="Anikster Y."/>
            <person name="Bruce M."/>
            <person name="Wang M."/>
            <person name="Yin C."/>
            <person name="McCallum B."/>
            <person name="Szabo L.J."/>
            <person name="Hulbert S."/>
            <person name="Chen X."/>
            <person name="Fellers J.P."/>
        </authorList>
    </citation>
    <scope>NUCLEOTIDE SEQUENCE</scope>
    <source>
        <strain evidence="4">Isolate 1-1 / race 1 (BBBD)</strain>
        <strain evidence="3">isolate 1-1 / race 1 (BBBD)</strain>
    </source>
</reference>
<proteinExistence type="predicted"/>
<feature type="region of interest" description="Disordered" evidence="1">
    <location>
        <begin position="160"/>
        <end position="189"/>
    </location>
</feature>
<evidence type="ECO:0000313" key="2">
    <source>
        <dbReference type="EMBL" id="OAV93178.1"/>
    </source>
</evidence>
<keyword evidence="4" id="KW-1185">Reference proteome</keyword>
<accession>A0A180GL35</accession>
<dbReference type="VEuPathDB" id="FungiDB:PTTG_08382"/>
<dbReference type="EnsemblFungi" id="PTTG_08382-t43_1">
    <property type="protein sequence ID" value="PTTG_08382-t43_1-p1"/>
    <property type="gene ID" value="PTTG_08382"/>
</dbReference>
<sequence>MLDKRASRVDSEDLKWSQVYHSHSSPASATLRLGRNIVNLTFIAKRHDLKMRSVVAVVATLALIQSASALPTLDKRTDAQAKPKGQLEAKYAVTPQTECLFHSSYCNPFSNDFNINDYINQRPNFWFHPIPDRNIPPPYQIPDWSQWPNFYGPSRWPTFPTDWTNPPGTTQSYTPTNQQLPPAFLDGVN</sequence>